<keyword evidence="4" id="KW-1185">Reference proteome</keyword>
<gene>
    <name evidence="3" type="ORF">MSPICULIGERA_LOCUS19156</name>
</gene>
<comment type="caution">
    <text evidence="3">The sequence shown here is derived from an EMBL/GenBank/DDBJ whole genome shotgun (WGS) entry which is preliminary data.</text>
</comment>
<dbReference type="InterPro" id="IPR001254">
    <property type="entry name" value="Trypsin_dom"/>
</dbReference>
<dbReference type="AlphaFoldDB" id="A0AA36D4L7"/>
<dbReference type="PROSITE" id="PS00134">
    <property type="entry name" value="TRYPSIN_HIS"/>
    <property type="match status" value="1"/>
</dbReference>
<dbReference type="InterPro" id="IPR018114">
    <property type="entry name" value="TRYPSIN_HIS"/>
</dbReference>
<accession>A0AA36D4L7</accession>
<dbReference type="InterPro" id="IPR033116">
    <property type="entry name" value="TRYPSIN_SER"/>
</dbReference>
<evidence type="ECO:0000256" key="1">
    <source>
        <dbReference type="RuleBase" id="RU363034"/>
    </source>
</evidence>
<name>A0AA36D4L7_9BILA</name>
<dbReference type="SUPFAM" id="SSF50494">
    <property type="entry name" value="Trypsin-like serine proteases"/>
    <property type="match status" value="1"/>
</dbReference>
<dbReference type="EMBL" id="CATQJA010002662">
    <property type="protein sequence ID" value="CAJ0580987.1"/>
    <property type="molecule type" value="Genomic_DNA"/>
</dbReference>
<organism evidence="3 4">
    <name type="scientific">Mesorhabditis spiculigera</name>
    <dbReference type="NCBI Taxonomy" id="96644"/>
    <lineage>
        <taxon>Eukaryota</taxon>
        <taxon>Metazoa</taxon>
        <taxon>Ecdysozoa</taxon>
        <taxon>Nematoda</taxon>
        <taxon>Chromadorea</taxon>
        <taxon>Rhabditida</taxon>
        <taxon>Rhabditina</taxon>
        <taxon>Rhabditomorpha</taxon>
        <taxon>Rhabditoidea</taxon>
        <taxon>Rhabditidae</taxon>
        <taxon>Mesorhabditinae</taxon>
        <taxon>Mesorhabditis</taxon>
    </lineage>
</organism>
<dbReference type="PROSITE" id="PS00135">
    <property type="entry name" value="TRYPSIN_SER"/>
    <property type="match status" value="1"/>
</dbReference>
<evidence type="ECO:0000313" key="3">
    <source>
        <dbReference type="EMBL" id="CAJ0580987.1"/>
    </source>
</evidence>
<reference evidence="3" key="1">
    <citation type="submission" date="2023-06" db="EMBL/GenBank/DDBJ databases">
        <authorList>
            <person name="Delattre M."/>
        </authorList>
    </citation>
    <scope>NUCLEOTIDE SEQUENCE</scope>
    <source>
        <strain evidence="3">AF72</strain>
    </source>
</reference>
<evidence type="ECO:0000313" key="4">
    <source>
        <dbReference type="Proteomes" id="UP001177023"/>
    </source>
</evidence>
<dbReference type="Proteomes" id="UP001177023">
    <property type="component" value="Unassembled WGS sequence"/>
</dbReference>
<keyword evidence="1" id="KW-0645">Protease</keyword>
<sequence>MTAAHCLTMAKRRSLPMAVGYRGVELYRVTGHITSTSYNPQSHWYRIAKEDWAFLLLEEAFGKKFTGEIPELWMDGFETEKCFLMGYGTTEDPAYQPFPPIQKMAAIMEQRNDANYSTIVIERTENEAAACQGDSGSPILCIINGTFKAVGLMIGGTKRSTGTGNACPHILRNAYVPFRALLNLTDAMNPTTMALQRTGWLSQVIEEQNKHRLPIQ</sequence>
<protein>
    <recommendedName>
        <fullName evidence="2">Peptidase S1 domain-containing protein</fullName>
    </recommendedName>
</protein>
<keyword evidence="1" id="KW-0378">Hydrolase</keyword>
<dbReference type="Gene3D" id="2.40.10.10">
    <property type="entry name" value="Trypsin-like serine proteases"/>
    <property type="match status" value="1"/>
</dbReference>
<feature type="non-terminal residue" evidence="3">
    <location>
        <position position="1"/>
    </location>
</feature>
<dbReference type="Pfam" id="PF00089">
    <property type="entry name" value="Trypsin"/>
    <property type="match status" value="1"/>
</dbReference>
<dbReference type="GO" id="GO:0006508">
    <property type="term" value="P:proteolysis"/>
    <property type="evidence" value="ECO:0007669"/>
    <property type="project" value="UniProtKB-KW"/>
</dbReference>
<evidence type="ECO:0000259" key="2">
    <source>
        <dbReference type="PROSITE" id="PS50240"/>
    </source>
</evidence>
<dbReference type="GO" id="GO:0004252">
    <property type="term" value="F:serine-type endopeptidase activity"/>
    <property type="evidence" value="ECO:0007669"/>
    <property type="project" value="InterPro"/>
</dbReference>
<feature type="domain" description="Peptidase S1" evidence="2">
    <location>
        <begin position="1"/>
        <end position="206"/>
    </location>
</feature>
<keyword evidence="1" id="KW-0720">Serine protease</keyword>
<proteinExistence type="predicted"/>
<dbReference type="PROSITE" id="PS50240">
    <property type="entry name" value="TRYPSIN_DOM"/>
    <property type="match status" value="1"/>
</dbReference>
<dbReference type="InterPro" id="IPR009003">
    <property type="entry name" value="Peptidase_S1_PA"/>
</dbReference>
<dbReference type="InterPro" id="IPR043504">
    <property type="entry name" value="Peptidase_S1_PA_chymotrypsin"/>
</dbReference>